<name>A0A0B3Y5P0_9ALTE</name>
<comment type="caution">
    <text evidence="2">The sequence shown here is derived from an EMBL/GenBank/DDBJ whole genome shotgun (WGS) entry which is preliminary data.</text>
</comment>
<organism evidence="2 3">
    <name type="scientific">Alteromonas marina</name>
    <dbReference type="NCBI Taxonomy" id="203795"/>
    <lineage>
        <taxon>Bacteria</taxon>
        <taxon>Pseudomonadati</taxon>
        <taxon>Pseudomonadota</taxon>
        <taxon>Gammaproteobacteria</taxon>
        <taxon>Alteromonadales</taxon>
        <taxon>Alteromonadaceae</taxon>
        <taxon>Alteromonas/Salinimonas group</taxon>
        <taxon>Alteromonas</taxon>
    </lineage>
</organism>
<dbReference type="EMBL" id="JWLW01000018">
    <property type="protein sequence ID" value="KHT51991.1"/>
    <property type="molecule type" value="Genomic_DNA"/>
</dbReference>
<evidence type="ECO:0000313" key="2">
    <source>
        <dbReference type="EMBL" id="KHT51991.1"/>
    </source>
</evidence>
<evidence type="ECO:0000313" key="3">
    <source>
        <dbReference type="Proteomes" id="UP000031197"/>
    </source>
</evidence>
<evidence type="ECO:0008006" key="4">
    <source>
        <dbReference type="Google" id="ProtNLM"/>
    </source>
</evidence>
<keyword evidence="3" id="KW-1185">Reference proteome</keyword>
<dbReference type="OrthoDB" id="6195299at2"/>
<sequence>MLTAVKRNTNGTNLTRVSLKGILGISFLAALTYAPFINAAQRVVVNEAQIQVEDQTQRTQQNALKKALRQVFVKMSGSTIVLDNAGVRAALSSPQSLLRSYRFAFDKGRTYYVAEFDQAKLNELLQREMLPLWGDRRPETIVWLAQEDENETRVILDESLNTELQHTLKQTAKERGVPLSLPLMDLTDNVNISTYDVWGRFVEPLRKASTRYSVDNIIGARVYRNDASAIPDLPENVVPSGTVESLDSVLDEEAQFRAQTDEQSFDERNPRVDNTDAQRTFSDNVESGAMNNGVDAQLNDGYDETNQNLNNADGTSAKELAQEESTTMPFTMNEFANYAKRADEGDYALDWVFVGGGKVSYGSIYGDSPEVLGNQLIDAYSNYLSSLYAIVGIEASEREVIKVSIANIGSVKSYASATDYLNSLSVIENATLVEQSGSVATYSLTLIGTVDDLLNSIKLESKLRPVTDSYGQSVKGHSFYWSN</sequence>
<dbReference type="RefSeq" id="WP_039220783.1">
    <property type="nucleotide sequence ID" value="NZ_JWLW01000018.1"/>
</dbReference>
<dbReference type="Proteomes" id="UP000031197">
    <property type="component" value="Unassembled WGS sequence"/>
</dbReference>
<reference evidence="2 3" key="1">
    <citation type="submission" date="2014-12" db="EMBL/GenBank/DDBJ databases">
        <title>Genome sequencing of Alteromonas marina AD001.</title>
        <authorList>
            <person name="Adrian T.G.S."/>
            <person name="Chan K.G."/>
        </authorList>
    </citation>
    <scope>NUCLEOTIDE SEQUENCE [LARGE SCALE GENOMIC DNA]</scope>
    <source>
        <strain evidence="2 3">AD001</strain>
    </source>
</reference>
<proteinExistence type="predicted"/>
<dbReference type="AlphaFoldDB" id="A0A0B3Y5P0"/>
<accession>A0A0B3Y5P0</accession>
<keyword evidence="1" id="KW-1133">Transmembrane helix</keyword>
<dbReference type="InterPro" id="IPR018642">
    <property type="entry name" value="DUF2066"/>
</dbReference>
<protein>
    <recommendedName>
        <fullName evidence="4">DUF2066 domain-containing protein</fullName>
    </recommendedName>
</protein>
<evidence type="ECO:0000256" key="1">
    <source>
        <dbReference type="SAM" id="Phobius"/>
    </source>
</evidence>
<feature type="transmembrane region" description="Helical" evidence="1">
    <location>
        <begin position="21"/>
        <end position="40"/>
    </location>
</feature>
<keyword evidence="1" id="KW-0472">Membrane</keyword>
<gene>
    <name evidence="2" type="ORF">RJ41_11515</name>
</gene>
<dbReference type="Pfam" id="PF09839">
    <property type="entry name" value="DUF2066"/>
    <property type="match status" value="1"/>
</dbReference>
<keyword evidence="1" id="KW-0812">Transmembrane</keyword>